<comment type="similarity">
    <text evidence="8">In the C-terminal section; belongs to the anthranilate phosphoribosyltransferase family.</text>
</comment>
<dbReference type="SUPFAM" id="SSF47648">
    <property type="entry name" value="Nucleoside phosphorylase/phosphoribosyltransferase N-terminal domain"/>
    <property type="match status" value="1"/>
</dbReference>
<proteinExistence type="inferred from homology"/>
<feature type="binding site" evidence="9">
    <location>
        <position position="170"/>
    </location>
    <ligand>
        <name>anthranilate</name>
        <dbReference type="ChEBI" id="CHEBI:16567"/>
        <label>2</label>
    </ligand>
</feature>
<feature type="binding site" evidence="9">
    <location>
        <position position="115"/>
    </location>
    <ligand>
        <name>anthranilate</name>
        <dbReference type="ChEBI" id="CHEBI:16567"/>
        <label>1</label>
    </ligand>
</feature>
<evidence type="ECO:0000256" key="1">
    <source>
        <dbReference type="ARBA" id="ARBA00004907"/>
    </source>
</evidence>
<dbReference type="NCBIfam" id="TIGR01245">
    <property type="entry name" value="trpD"/>
    <property type="match status" value="1"/>
</dbReference>
<dbReference type="STRING" id="571915.CMUST_15325"/>
<accession>A0A0G3H1R2</accession>
<dbReference type="UniPathway" id="UPA00035">
    <property type="reaction ID" value="UER00041"/>
</dbReference>
<evidence type="ECO:0000259" key="10">
    <source>
        <dbReference type="Pfam" id="PF00591"/>
    </source>
</evidence>
<dbReference type="GO" id="GO:0004048">
    <property type="term" value="F:anthranilate phosphoribosyltransferase activity"/>
    <property type="evidence" value="ECO:0007669"/>
    <property type="project" value="UniProtKB-UniRule"/>
</dbReference>
<evidence type="ECO:0000256" key="2">
    <source>
        <dbReference type="ARBA" id="ARBA00022605"/>
    </source>
</evidence>
<dbReference type="Proteomes" id="UP000035199">
    <property type="component" value="Chromosome"/>
</dbReference>
<feature type="binding site" evidence="9">
    <location>
        <position position="84"/>
    </location>
    <ligand>
        <name>5-phospho-alpha-D-ribose 1-diphosphate</name>
        <dbReference type="ChEBI" id="CHEBI:58017"/>
    </ligand>
</feature>
<dbReference type="KEGG" id="cmv:CMUST_15325"/>
<dbReference type="PATRIC" id="fig|571915.4.peg.3290"/>
<dbReference type="EC" id="2.4.2.18" evidence="9"/>
<dbReference type="InterPro" id="IPR005940">
    <property type="entry name" value="Anthranilate_Pribosyl_Tfrase"/>
</dbReference>
<feature type="binding site" evidence="9">
    <location>
        <begin position="112"/>
        <end position="120"/>
    </location>
    <ligand>
        <name>5-phospho-alpha-D-ribose 1-diphosphate</name>
        <dbReference type="ChEBI" id="CHEBI:58017"/>
    </ligand>
</feature>
<evidence type="ECO:0000256" key="5">
    <source>
        <dbReference type="ARBA" id="ARBA00022822"/>
    </source>
</evidence>
<dbReference type="GO" id="GO:0000162">
    <property type="term" value="P:L-tryptophan biosynthetic process"/>
    <property type="evidence" value="ECO:0007669"/>
    <property type="project" value="UniProtKB-UniRule"/>
</dbReference>
<reference evidence="13" key="2">
    <citation type="submission" date="2015-05" db="EMBL/GenBank/DDBJ databases">
        <title>Complete genome sequence of Corynebacterium mustelae DSM 45274, isolated from various tissues of a male ferret with lethal sepsis.</title>
        <authorList>
            <person name="Ruckert C."/>
            <person name="Albersmeier A."/>
            <person name="Winkler A."/>
            <person name="Tauch A."/>
        </authorList>
    </citation>
    <scope>NUCLEOTIDE SEQUENCE [LARGE SCALE GENOMIC DNA]</scope>
    <source>
        <strain evidence="13">DSM 45274</strain>
    </source>
</reference>
<dbReference type="RefSeq" id="WP_047263198.1">
    <property type="nucleotide sequence ID" value="NZ_CP011542.1"/>
</dbReference>
<sequence>MTSSHHLDRLIAYLDNPQPTAEEAQAVFTPLTTGEYDDVHIAALLATLRTRGETLADILGAARAFVNAARPFPITGEGVLDTAGTGGDRSNTFNISTGASLITAAGGCRVVKCGNRSVSSQSGSADVLEALNIPLDLDPERAVRQVEASNFTFLFAPAYHPAVAHVMPVRRALRLPTIFNTLGPILSPARPELQIMGIANPRMGHMIAEVFRELGRSRALVVHGSGVDEIAVHGSTQVWELKDGEITHYEIEPEDLGLSRHPLSDLVGGDGIANATILRSIFKGEGTTAQNHALAASAGAMFYLHGAADSMREGAELALELLHNHTVHNWLATHEDADYGTT</sequence>
<evidence type="ECO:0000256" key="4">
    <source>
        <dbReference type="ARBA" id="ARBA00022679"/>
    </source>
</evidence>
<dbReference type="GO" id="GO:0000287">
    <property type="term" value="F:magnesium ion binding"/>
    <property type="evidence" value="ECO:0007669"/>
    <property type="project" value="UniProtKB-UniRule"/>
</dbReference>
<evidence type="ECO:0000256" key="7">
    <source>
        <dbReference type="ARBA" id="ARBA00052328"/>
    </source>
</evidence>
<dbReference type="Pfam" id="PF02885">
    <property type="entry name" value="Glycos_trans_3N"/>
    <property type="match status" value="1"/>
</dbReference>
<evidence type="ECO:0000256" key="8">
    <source>
        <dbReference type="ARBA" id="ARBA00061188"/>
    </source>
</evidence>
<comment type="subunit">
    <text evidence="9">Homodimer.</text>
</comment>
<dbReference type="Gene3D" id="1.20.970.10">
    <property type="entry name" value="Transferase, Pyrimidine Nucleoside Phosphorylase, Chain C"/>
    <property type="match status" value="1"/>
</dbReference>
<evidence type="ECO:0000313" key="13">
    <source>
        <dbReference type="Proteomes" id="UP000035199"/>
    </source>
</evidence>
<feature type="binding site" evidence="9">
    <location>
        <position position="96"/>
    </location>
    <ligand>
        <name>Mg(2+)</name>
        <dbReference type="ChEBI" id="CHEBI:18420"/>
        <label>1</label>
    </ligand>
</feature>
<dbReference type="InterPro" id="IPR017459">
    <property type="entry name" value="Glycosyl_Trfase_fam3_N_dom"/>
</dbReference>
<dbReference type="InterPro" id="IPR035902">
    <property type="entry name" value="Nuc_phospho_transferase"/>
</dbReference>
<evidence type="ECO:0000256" key="9">
    <source>
        <dbReference type="HAMAP-Rule" id="MF_00211"/>
    </source>
</evidence>
<comment type="function">
    <text evidence="9">Catalyzes the transfer of the phosphoribosyl group of 5-phosphorylribose-1-pyrophosphate (PRPP) to anthranilate to yield N-(5'-phosphoribosyl)-anthranilate (PRA).</text>
</comment>
<feature type="binding site" evidence="9">
    <location>
        <position position="228"/>
    </location>
    <ligand>
        <name>Mg(2+)</name>
        <dbReference type="ChEBI" id="CHEBI:18420"/>
        <label>2</label>
    </ligand>
</feature>
<comment type="similarity">
    <text evidence="9">Belongs to the anthranilate phosphoribosyltransferase family.</text>
</comment>
<keyword evidence="9" id="KW-0460">Magnesium</keyword>
<comment type="catalytic activity">
    <reaction evidence="7 9">
        <text>N-(5-phospho-beta-D-ribosyl)anthranilate + diphosphate = 5-phospho-alpha-D-ribose 1-diphosphate + anthranilate</text>
        <dbReference type="Rhea" id="RHEA:11768"/>
        <dbReference type="ChEBI" id="CHEBI:16567"/>
        <dbReference type="ChEBI" id="CHEBI:18277"/>
        <dbReference type="ChEBI" id="CHEBI:33019"/>
        <dbReference type="ChEBI" id="CHEBI:58017"/>
        <dbReference type="EC" id="2.4.2.18"/>
    </reaction>
</comment>
<protein>
    <recommendedName>
        <fullName evidence="9">Anthranilate phosphoribosyltransferase</fullName>
        <ecNumber evidence="9">2.4.2.18</ecNumber>
    </recommendedName>
</protein>
<keyword evidence="9" id="KW-0479">Metal-binding</keyword>
<feature type="binding site" evidence="9">
    <location>
        <position position="229"/>
    </location>
    <ligand>
        <name>Mg(2+)</name>
        <dbReference type="ChEBI" id="CHEBI:18420"/>
        <label>2</label>
    </ligand>
</feature>
<dbReference type="EMBL" id="CP011542">
    <property type="protein sequence ID" value="AKK07354.1"/>
    <property type="molecule type" value="Genomic_DNA"/>
</dbReference>
<feature type="binding site" evidence="9">
    <location>
        <begin position="87"/>
        <end position="88"/>
    </location>
    <ligand>
        <name>5-phospho-alpha-D-ribose 1-diphosphate</name>
        <dbReference type="ChEBI" id="CHEBI:58017"/>
    </ligand>
</feature>
<feature type="domain" description="Glycosyl transferase family 3 N-terminal" evidence="11">
    <location>
        <begin position="14"/>
        <end position="69"/>
    </location>
</feature>
<gene>
    <name evidence="9 12" type="primary">trpD</name>
    <name evidence="12" type="ORF">CMUST_15325</name>
</gene>
<feature type="domain" description="Glycosyl transferase family 3" evidence="10">
    <location>
        <begin position="78"/>
        <end position="324"/>
    </location>
</feature>
<dbReference type="GO" id="GO:0005829">
    <property type="term" value="C:cytosol"/>
    <property type="evidence" value="ECO:0007669"/>
    <property type="project" value="TreeGrafter"/>
</dbReference>
<keyword evidence="4 9" id="KW-0808">Transferase</keyword>
<evidence type="ECO:0000256" key="6">
    <source>
        <dbReference type="ARBA" id="ARBA00023141"/>
    </source>
</evidence>
<keyword evidence="6 9" id="KW-0057">Aromatic amino acid biosynthesis</keyword>
<dbReference type="AlphaFoldDB" id="A0A0G3H1R2"/>
<evidence type="ECO:0000313" key="12">
    <source>
        <dbReference type="EMBL" id="AKK07354.1"/>
    </source>
</evidence>
<feature type="binding site" evidence="9">
    <location>
        <position position="124"/>
    </location>
    <ligand>
        <name>5-phospho-alpha-D-ribose 1-diphosphate</name>
        <dbReference type="ChEBI" id="CHEBI:58017"/>
    </ligand>
</feature>
<reference evidence="12 13" key="1">
    <citation type="journal article" date="2015" name="Genome Announc.">
        <title>Complete Genome Sequence of the Type Strain Corynebacterium mustelae DSM 45274, Isolated from Various Tissues of a Male Ferret with Lethal Sepsis.</title>
        <authorList>
            <person name="Ruckert C."/>
            <person name="Eimer J."/>
            <person name="Winkler A."/>
            <person name="Tauch A."/>
        </authorList>
    </citation>
    <scope>NUCLEOTIDE SEQUENCE [LARGE SCALE GENOMIC DNA]</scope>
    <source>
        <strain evidence="12 13">DSM 45274</strain>
    </source>
</reference>
<evidence type="ECO:0000256" key="3">
    <source>
        <dbReference type="ARBA" id="ARBA00022676"/>
    </source>
</evidence>
<comment type="pathway">
    <text evidence="1 9">Amino-acid biosynthesis; L-tryptophan biosynthesis; L-tryptophan from chorismate: step 2/5.</text>
</comment>
<dbReference type="HAMAP" id="MF_00211">
    <property type="entry name" value="TrpD"/>
    <property type="match status" value="1"/>
</dbReference>
<feature type="binding site" evidence="9">
    <location>
        <position position="84"/>
    </location>
    <ligand>
        <name>anthranilate</name>
        <dbReference type="ChEBI" id="CHEBI:16567"/>
        <label>1</label>
    </ligand>
</feature>
<dbReference type="PANTHER" id="PTHR43285">
    <property type="entry name" value="ANTHRANILATE PHOSPHORIBOSYLTRANSFERASE"/>
    <property type="match status" value="1"/>
</dbReference>
<dbReference type="InterPro" id="IPR000312">
    <property type="entry name" value="Glycosyl_Trfase_fam3"/>
</dbReference>
<organism evidence="12 13">
    <name type="scientific">Corynebacterium mustelae</name>
    <dbReference type="NCBI Taxonomy" id="571915"/>
    <lineage>
        <taxon>Bacteria</taxon>
        <taxon>Bacillati</taxon>
        <taxon>Actinomycetota</taxon>
        <taxon>Actinomycetes</taxon>
        <taxon>Mycobacteriales</taxon>
        <taxon>Corynebacteriaceae</taxon>
        <taxon>Corynebacterium</taxon>
    </lineage>
</organism>
<keyword evidence="3 9" id="KW-0328">Glycosyltransferase</keyword>
<dbReference type="Pfam" id="PF00591">
    <property type="entry name" value="Glycos_transf_3"/>
    <property type="match status" value="1"/>
</dbReference>
<dbReference type="PANTHER" id="PTHR43285:SF2">
    <property type="entry name" value="ANTHRANILATE PHOSPHORIBOSYLTRANSFERASE"/>
    <property type="match status" value="1"/>
</dbReference>
<feature type="binding site" evidence="9">
    <location>
        <position position="229"/>
    </location>
    <ligand>
        <name>Mg(2+)</name>
        <dbReference type="ChEBI" id="CHEBI:18420"/>
        <label>1</label>
    </ligand>
</feature>
<name>A0A0G3H1R2_9CORY</name>
<dbReference type="InterPro" id="IPR036320">
    <property type="entry name" value="Glycosyl_Trfase_fam3_N_dom_sf"/>
</dbReference>
<dbReference type="FunFam" id="3.40.1030.10:FF:000002">
    <property type="entry name" value="Anthranilate phosphoribosyltransferase"/>
    <property type="match status" value="1"/>
</dbReference>
<evidence type="ECO:0000259" key="11">
    <source>
        <dbReference type="Pfam" id="PF02885"/>
    </source>
</evidence>
<keyword evidence="13" id="KW-1185">Reference proteome</keyword>
<dbReference type="SUPFAM" id="SSF52418">
    <property type="entry name" value="Nucleoside phosphorylase/phosphoribosyltransferase catalytic domain"/>
    <property type="match status" value="1"/>
</dbReference>
<comment type="cofactor">
    <cofactor evidence="9">
        <name>Mg(2+)</name>
        <dbReference type="ChEBI" id="CHEBI:18420"/>
    </cofactor>
    <text evidence="9">Binds 2 magnesium ions per monomer.</text>
</comment>
<feature type="binding site" evidence="9">
    <location>
        <position position="92"/>
    </location>
    <ligand>
        <name>5-phospho-alpha-D-ribose 1-diphosphate</name>
        <dbReference type="ChEBI" id="CHEBI:58017"/>
    </ligand>
</feature>
<feature type="binding site" evidence="9">
    <location>
        <begin position="94"/>
        <end position="97"/>
    </location>
    <ligand>
        <name>5-phospho-alpha-D-ribose 1-diphosphate</name>
        <dbReference type="ChEBI" id="CHEBI:58017"/>
    </ligand>
</feature>
<keyword evidence="2 9" id="KW-0028">Amino-acid biosynthesis</keyword>
<dbReference type="OrthoDB" id="9806430at2"/>
<comment type="caution">
    <text evidence="9">Lacks conserved residue(s) required for the propagation of feature annotation.</text>
</comment>
<dbReference type="Gene3D" id="3.40.1030.10">
    <property type="entry name" value="Nucleoside phosphorylase/phosphoribosyltransferase catalytic domain"/>
    <property type="match status" value="1"/>
</dbReference>
<keyword evidence="5 9" id="KW-0822">Tryptophan biosynthesis</keyword>